<dbReference type="EMBL" id="OX451737">
    <property type="protein sequence ID" value="CAI8598642.1"/>
    <property type="molecule type" value="Genomic_DNA"/>
</dbReference>
<name>A0AAV0ZLQ7_VICFA</name>
<evidence type="ECO:0000313" key="1">
    <source>
        <dbReference type="EMBL" id="CAI8598642.1"/>
    </source>
</evidence>
<organism evidence="1 2">
    <name type="scientific">Vicia faba</name>
    <name type="common">Broad bean</name>
    <name type="synonym">Faba vulgaris</name>
    <dbReference type="NCBI Taxonomy" id="3906"/>
    <lineage>
        <taxon>Eukaryota</taxon>
        <taxon>Viridiplantae</taxon>
        <taxon>Streptophyta</taxon>
        <taxon>Embryophyta</taxon>
        <taxon>Tracheophyta</taxon>
        <taxon>Spermatophyta</taxon>
        <taxon>Magnoliopsida</taxon>
        <taxon>eudicotyledons</taxon>
        <taxon>Gunneridae</taxon>
        <taxon>Pentapetalae</taxon>
        <taxon>rosids</taxon>
        <taxon>fabids</taxon>
        <taxon>Fabales</taxon>
        <taxon>Fabaceae</taxon>
        <taxon>Papilionoideae</taxon>
        <taxon>50 kb inversion clade</taxon>
        <taxon>NPAAA clade</taxon>
        <taxon>Hologalegina</taxon>
        <taxon>IRL clade</taxon>
        <taxon>Fabeae</taxon>
        <taxon>Vicia</taxon>
    </lineage>
</organism>
<keyword evidence="2" id="KW-1185">Reference proteome</keyword>
<dbReference type="Proteomes" id="UP001157006">
    <property type="component" value="Chromosome 2"/>
</dbReference>
<proteinExistence type="predicted"/>
<gene>
    <name evidence="1" type="ORF">VFH_II137760</name>
</gene>
<protein>
    <submittedName>
        <fullName evidence="1">Uncharacterized protein</fullName>
    </submittedName>
</protein>
<accession>A0AAV0ZLQ7</accession>
<reference evidence="1 2" key="1">
    <citation type="submission" date="2023-01" db="EMBL/GenBank/DDBJ databases">
        <authorList>
            <person name="Kreplak J."/>
        </authorList>
    </citation>
    <scope>NUCLEOTIDE SEQUENCE [LARGE SCALE GENOMIC DNA]</scope>
</reference>
<dbReference type="AlphaFoldDB" id="A0AAV0ZLQ7"/>
<evidence type="ECO:0000313" key="2">
    <source>
        <dbReference type="Proteomes" id="UP001157006"/>
    </source>
</evidence>
<sequence length="121" mass="13124">MAQLKKAIVFAKDHGLTSGLFGPISVTRVVAVTSALGVWEPATVTTPIVVMTIILSITLEDELNEKYDALERENFAAEKELAELWAKGRLADSLQEEVDLYGSLSMLVAQITKLKASFAEG</sequence>